<dbReference type="FunFam" id="3.40.50.620:FF:000001">
    <property type="entry name" value="GMP synthase [glutamine-hydrolyzing]"/>
    <property type="match status" value="1"/>
</dbReference>
<dbReference type="EMBL" id="KL584980">
    <property type="protein sequence ID" value="KEQ85364.1"/>
    <property type="molecule type" value="Genomic_DNA"/>
</dbReference>
<feature type="binding site" evidence="16">
    <location>
        <begin position="244"/>
        <end position="250"/>
    </location>
    <ligand>
        <name>ATP</name>
        <dbReference type="ChEBI" id="CHEBI:30616"/>
    </ligand>
</feature>
<evidence type="ECO:0000256" key="13">
    <source>
        <dbReference type="ARBA" id="ARBA00031356"/>
    </source>
</evidence>
<keyword evidence="10 16" id="KW-0067">ATP-binding</keyword>
<dbReference type="Gene3D" id="3.30.300.10">
    <property type="match status" value="1"/>
</dbReference>
<dbReference type="Pfam" id="PF00958">
    <property type="entry name" value="GMP_synt_C"/>
    <property type="match status" value="1"/>
</dbReference>
<evidence type="ECO:0000256" key="7">
    <source>
        <dbReference type="ARBA" id="ARBA00022741"/>
    </source>
</evidence>
<dbReference type="FunFam" id="3.30.300.10:FF:000002">
    <property type="entry name" value="GMP synthase [glutamine-hydrolyzing]"/>
    <property type="match status" value="1"/>
</dbReference>
<dbReference type="InterPro" id="IPR014729">
    <property type="entry name" value="Rossmann-like_a/b/a_fold"/>
</dbReference>
<dbReference type="OrthoDB" id="1724632at2759"/>
<dbReference type="GO" id="GO:0003921">
    <property type="term" value="F:GMP synthase activity"/>
    <property type="evidence" value="ECO:0007669"/>
    <property type="project" value="InterPro"/>
</dbReference>
<dbReference type="FunFam" id="3.40.50.880:FF:000001">
    <property type="entry name" value="GMP synthase [glutamine-hydrolyzing]"/>
    <property type="match status" value="1"/>
</dbReference>
<keyword evidence="19" id="KW-1185">Reference proteome</keyword>
<dbReference type="InterPro" id="IPR004739">
    <property type="entry name" value="GMP_synth_GATase"/>
</dbReference>
<dbReference type="InterPro" id="IPR017926">
    <property type="entry name" value="GATASE"/>
</dbReference>
<dbReference type="SUPFAM" id="SSF52317">
    <property type="entry name" value="Class I glutamine amidotransferase-like"/>
    <property type="match status" value="1"/>
</dbReference>
<comment type="subunit">
    <text evidence="3">Homodimer.</text>
</comment>
<dbReference type="InterPro" id="IPR029062">
    <property type="entry name" value="Class_I_gatase-like"/>
</dbReference>
<evidence type="ECO:0000259" key="17">
    <source>
        <dbReference type="PROSITE" id="PS51553"/>
    </source>
</evidence>
<evidence type="ECO:0000256" key="16">
    <source>
        <dbReference type="PROSITE-ProRule" id="PRU00886"/>
    </source>
</evidence>
<dbReference type="STRING" id="1043002.A0A074XNU4"/>
<evidence type="ECO:0000256" key="14">
    <source>
        <dbReference type="ARBA" id="ARBA00044933"/>
    </source>
</evidence>
<dbReference type="PRINTS" id="PR00096">
    <property type="entry name" value="GATASE"/>
</dbReference>
<dbReference type="RefSeq" id="XP_029761551.1">
    <property type="nucleotide sequence ID" value="XM_029900527.1"/>
</dbReference>
<dbReference type="UniPathway" id="UPA00189">
    <property type="reaction ID" value="UER00296"/>
</dbReference>
<dbReference type="InterPro" id="IPR025777">
    <property type="entry name" value="GMPS_ATP_PPase_dom"/>
</dbReference>
<protein>
    <recommendedName>
        <fullName evidence="5">GMP synthase [glutamine-hydrolyzing]</fullName>
        <ecNumber evidence="4">6.3.5.2</ecNumber>
    </recommendedName>
    <alternativeName>
        <fullName evidence="12">GMP synthetase</fullName>
    </alternativeName>
    <alternativeName>
        <fullName evidence="13">Glutamine amidotransferase</fullName>
    </alternativeName>
</protein>
<evidence type="ECO:0000256" key="3">
    <source>
        <dbReference type="ARBA" id="ARBA00011738"/>
    </source>
</evidence>
<evidence type="ECO:0000256" key="9">
    <source>
        <dbReference type="ARBA" id="ARBA00022755"/>
    </source>
</evidence>
<dbReference type="Gene3D" id="3.40.50.880">
    <property type="match status" value="1"/>
</dbReference>
<evidence type="ECO:0000256" key="2">
    <source>
        <dbReference type="ARBA" id="ARBA00005153"/>
    </source>
</evidence>
<dbReference type="HOGENOM" id="CLU_014340_0_5_1"/>
<dbReference type="PROSITE" id="PS51273">
    <property type="entry name" value="GATASE_TYPE_1"/>
    <property type="match status" value="1"/>
</dbReference>
<organism evidence="18 19">
    <name type="scientific">Aureobasidium pullulans EXF-150</name>
    <dbReference type="NCBI Taxonomy" id="1043002"/>
    <lineage>
        <taxon>Eukaryota</taxon>
        <taxon>Fungi</taxon>
        <taxon>Dikarya</taxon>
        <taxon>Ascomycota</taxon>
        <taxon>Pezizomycotina</taxon>
        <taxon>Dothideomycetes</taxon>
        <taxon>Dothideomycetidae</taxon>
        <taxon>Dothideales</taxon>
        <taxon>Saccotheciaceae</taxon>
        <taxon>Aureobasidium</taxon>
    </lineage>
</organism>
<evidence type="ECO:0000256" key="12">
    <source>
        <dbReference type="ARBA" id="ARBA00030464"/>
    </source>
</evidence>
<dbReference type="PROSITE" id="PS51553">
    <property type="entry name" value="GMPS_ATP_PPASE"/>
    <property type="match status" value="1"/>
</dbReference>
<evidence type="ECO:0000256" key="1">
    <source>
        <dbReference type="ARBA" id="ARBA00004514"/>
    </source>
</evidence>
<accession>A0A074XNU4</accession>
<dbReference type="GO" id="GO:0005524">
    <property type="term" value="F:ATP binding"/>
    <property type="evidence" value="ECO:0007669"/>
    <property type="project" value="UniProtKB-UniRule"/>
</dbReference>
<evidence type="ECO:0000256" key="6">
    <source>
        <dbReference type="ARBA" id="ARBA00022598"/>
    </source>
</evidence>
<keyword evidence="8 16" id="KW-0332">GMP biosynthesis</keyword>
<sequence>MADSTTNVPPPPHTIFDTILVLDFGSQYTHLITRRLRELSIYSEMLPCTQKISELSFKPKGIILSGGPYSVYWDDAPHVDPAVFEMGVPILGICYGLQEIAWHSDQKNVVAGEKREYGHAILNVQKHSGKTAHVDALFAGLEEDMDVWMSHGDKLSQRPAGFVTVAASENAPYAGIAHEEKEWFGIQFHPEVTHTKKGTPLIKNFAVSICGAKQDWTMDAFVGKEIDRIRALVGPKGQVIGAVSGGVDSTVAAKLMHEAIGDRFHAIMVDNGVLRLNEAKQVKETLTAGLGINLTVIDASDRFLDLLAGVKDDPEKKRKIIGNTFIEIFQEKAKEIAAAAKGSANEGEIEWLLQGTLYPDVIESISFKGPSATIKTHHNVGGLLEGMHLKLIEPLRELFKDEVRALGTQLGIPEDLVWRHPFPGPGLAIRIIGEVTRDQVRIAQQADFIFIDEIKKAGYYKQISQAYAALLPVKAVGVMGDKRVHAQVIALRAVETTDFMTADVFDFPTKFLSKVSTRIVNEVDGVCRVLYEVTSKPPGTIEME</sequence>
<dbReference type="CDD" id="cd01742">
    <property type="entry name" value="GATase1_GMP_Synthase"/>
    <property type="match status" value="1"/>
</dbReference>
<dbReference type="InterPro" id="IPR022955">
    <property type="entry name" value="GMP_synthase"/>
</dbReference>
<comment type="catalytic activity">
    <reaction evidence="15">
        <text>XMP + L-glutamine + ATP + H2O = GMP + L-glutamate + AMP + diphosphate + 2 H(+)</text>
        <dbReference type="Rhea" id="RHEA:11680"/>
        <dbReference type="ChEBI" id="CHEBI:15377"/>
        <dbReference type="ChEBI" id="CHEBI:15378"/>
        <dbReference type="ChEBI" id="CHEBI:29985"/>
        <dbReference type="ChEBI" id="CHEBI:30616"/>
        <dbReference type="ChEBI" id="CHEBI:33019"/>
        <dbReference type="ChEBI" id="CHEBI:57464"/>
        <dbReference type="ChEBI" id="CHEBI:58115"/>
        <dbReference type="ChEBI" id="CHEBI:58359"/>
        <dbReference type="ChEBI" id="CHEBI:456215"/>
        <dbReference type="EC" id="6.3.5.2"/>
    </reaction>
</comment>
<evidence type="ECO:0000256" key="15">
    <source>
        <dbReference type="ARBA" id="ARBA00049404"/>
    </source>
</evidence>
<dbReference type="PRINTS" id="PR00097">
    <property type="entry name" value="ANTSNTHASEII"/>
</dbReference>
<proteinExistence type="inferred from homology"/>
<reference evidence="18 19" key="1">
    <citation type="journal article" date="2014" name="BMC Genomics">
        <title>Genome sequencing of four Aureobasidium pullulans varieties: biotechnological potential, stress tolerance, and description of new species.</title>
        <authorList>
            <person name="Gostin Ar C."/>
            <person name="Ohm R.A."/>
            <person name="Kogej T."/>
            <person name="Sonjak S."/>
            <person name="Turk M."/>
            <person name="Zajc J."/>
            <person name="Zalar P."/>
            <person name="Grube M."/>
            <person name="Sun H."/>
            <person name="Han J."/>
            <person name="Sharma A."/>
            <person name="Chiniquy J."/>
            <person name="Ngan C.Y."/>
            <person name="Lipzen A."/>
            <person name="Barry K."/>
            <person name="Grigoriev I.V."/>
            <person name="Gunde-Cimerman N."/>
        </authorList>
    </citation>
    <scope>NUCLEOTIDE SEQUENCE [LARGE SCALE GENOMIC DNA]</scope>
    <source>
        <strain evidence="18 19">EXF-150</strain>
    </source>
</reference>
<feature type="domain" description="GMPS ATP-PPase" evidence="17">
    <location>
        <begin position="216"/>
        <end position="419"/>
    </location>
</feature>
<dbReference type="Gene3D" id="3.40.50.620">
    <property type="entry name" value="HUPs"/>
    <property type="match status" value="1"/>
</dbReference>
<evidence type="ECO:0000313" key="18">
    <source>
        <dbReference type="EMBL" id="KEQ85364.1"/>
    </source>
</evidence>
<dbReference type="NCBIfam" id="NF000848">
    <property type="entry name" value="PRK00074.1"/>
    <property type="match status" value="1"/>
</dbReference>
<dbReference type="PANTHER" id="PTHR11922:SF2">
    <property type="entry name" value="GMP SYNTHASE [GLUTAMINE-HYDROLYZING]"/>
    <property type="match status" value="1"/>
</dbReference>
<keyword evidence="6" id="KW-0436">Ligase</keyword>
<evidence type="ECO:0000256" key="10">
    <source>
        <dbReference type="ARBA" id="ARBA00022840"/>
    </source>
</evidence>
<evidence type="ECO:0000256" key="11">
    <source>
        <dbReference type="ARBA" id="ARBA00022962"/>
    </source>
</evidence>
<dbReference type="Proteomes" id="UP000030706">
    <property type="component" value="Unassembled WGS sequence"/>
</dbReference>
<evidence type="ECO:0000313" key="19">
    <source>
        <dbReference type="Proteomes" id="UP000030706"/>
    </source>
</evidence>
<dbReference type="PANTHER" id="PTHR11922">
    <property type="entry name" value="GMP SYNTHASE-RELATED"/>
    <property type="match status" value="1"/>
</dbReference>
<dbReference type="AlphaFoldDB" id="A0A074XNU4"/>
<comment type="pathway">
    <text evidence="2">Purine metabolism; GMP biosynthesis; GMP from XMP (L-Gln route): step 1/1.</text>
</comment>
<dbReference type="GeneID" id="40742833"/>
<dbReference type="SUPFAM" id="SSF54810">
    <property type="entry name" value="GMP synthetase C-terminal dimerisation domain"/>
    <property type="match status" value="1"/>
</dbReference>
<dbReference type="CDD" id="cd01997">
    <property type="entry name" value="GMP_synthase_C"/>
    <property type="match status" value="1"/>
</dbReference>
<comment type="subcellular location">
    <subcellularLocation>
        <location evidence="1">Cytoplasm</location>
        <location evidence="1">Cytosol</location>
    </subcellularLocation>
</comment>
<dbReference type="GO" id="GO:0005829">
    <property type="term" value="C:cytosol"/>
    <property type="evidence" value="ECO:0007669"/>
    <property type="project" value="UniProtKB-SubCell"/>
</dbReference>
<dbReference type="InterPro" id="IPR022310">
    <property type="entry name" value="NAD/GMP_synthase"/>
</dbReference>
<dbReference type="NCBIfam" id="TIGR00888">
    <property type="entry name" value="guaA_Nterm"/>
    <property type="match status" value="1"/>
</dbReference>
<dbReference type="InterPro" id="IPR001674">
    <property type="entry name" value="GMP_synth_C"/>
</dbReference>
<dbReference type="SUPFAM" id="SSF52402">
    <property type="entry name" value="Adenine nucleotide alpha hydrolases-like"/>
    <property type="match status" value="1"/>
</dbReference>
<keyword evidence="11" id="KW-0315">Glutamine amidotransferase</keyword>
<comment type="function">
    <text evidence="14">Catalyzes the conversion of xanthine monophosphate (XMP) to GMP in the presence of glutamine and ATP through an adenyl-XMP intermediate.</text>
</comment>
<gene>
    <name evidence="18" type="ORF">M438DRAFT_272035</name>
</gene>
<dbReference type="HAMAP" id="MF_00344">
    <property type="entry name" value="GMP_synthase"/>
    <property type="match status" value="1"/>
</dbReference>
<evidence type="ECO:0000256" key="5">
    <source>
        <dbReference type="ARBA" id="ARBA00021562"/>
    </source>
</evidence>
<dbReference type="EC" id="6.3.5.2" evidence="4"/>
<dbReference type="NCBIfam" id="TIGR00884">
    <property type="entry name" value="guaA_Cterm"/>
    <property type="match status" value="1"/>
</dbReference>
<evidence type="ECO:0000256" key="8">
    <source>
        <dbReference type="ARBA" id="ARBA00022749"/>
    </source>
</evidence>
<keyword evidence="7 16" id="KW-0547">Nucleotide-binding</keyword>
<name>A0A074XNU4_AURPU</name>
<dbReference type="Pfam" id="PF00117">
    <property type="entry name" value="GATase"/>
    <property type="match status" value="1"/>
</dbReference>
<keyword evidence="9 16" id="KW-0658">Purine biosynthesis</keyword>
<evidence type="ECO:0000256" key="4">
    <source>
        <dbReference type="ARBA" id="ARBA00012746"/>
    </source>
</evidence>
<dbReference type="Pfam" id="PF02540">
    <property type="entry name" value="NAD_synthase"/>
    <property type="match status" value="1"/>
</dbReference>